<dbReference type="GO" id="GO:0006355">
    <property type="term" value="P:regulation of DNA-templated transcription"/>
    <property type="evidence" value="ECO:0007669"/>
    <property type="project" value="InterPro"/>
</dbReference>
<proteinExistence type="predicted"/>
<reference evidence="7" key="1">
    <citation type="submission" date="2016-10" db="EMBL/GenBank/DDBJ databases">
        <authorList>
            <person name="Varghese N."/>
            <person name="Submissions S."/>
        </authorList>
    </citation>
    <scope>NUCLEOTIDE SEQUENCE [LARGE SCALE GENOMIC DNA]</scope>
    <source>
        <strain evidence="7">CGMCC 4.3530</strain>
    </source>
</reference>
<keyword evidence="2" id="KW-0238">DNA-binding</keyword>
<keyword evidence="7" id="KW-1185">Reference proteome</keyword>
<dbReference type="CDD" id="cd06170">
    <property type="entry name" value="LuxR_C_like"/>
    <property type="match status" value="1"/>
</dbReference>
<name>A0A1H3TX42_9PSEU</name>
<dbReference type="PROSITE" id="PS50043">
    <property type="entry name" value="HTH_LUXR_2"/>
    <property type="match status" value="1"/>
</dbReference>
<dbReference type="InterPro" id="IPR000792">
    <property type="entry name" value="Tscrpt_reg_LuxR_C"/>
</dbReference>
<evidence type="ECO:0000256" key="4">
    <source>
        <dbReference type="SAM" id="MobiDB-lite"/>
    </source>
</evidence>
<dbReference type="InterPro" id="IPR036388">
    <property type="entry name" value="WH-like_DNA-bd_sf"/>
</dbReference>
<dbReference type="PANTHER" id="PTHR44688">
    <property type="entry name" value="DNA-BINDING TRANSCRIPTIONAL ACTIVATOR DEVR_DOSR"/>
    <property type="match status" value="1"/>
</dbReference>
<dbReference type="PRINTS" id="PR00038">
    <property type="entry name" value="HTHLUXR"/>
</dbReference>
<evidence type="ECO:0000313" key="6">
    <source>
        <dbReference type="EMBL" id="SDZ54255.1"/>
    </source>
</evidence>
<dbReference type="GO" id="GO:0003677">
    <property type="term" value="F:DNA binding"/>
    <property type="evidence" value="ECO:0007669"/>
    <property type="project" value="UniProtKB-KW"/>
</dbReference>
<organism evidence="6 7">
    <name type="scientific">Saccharopolyspora shandongensis</name>
    <dbReference type="NCBI Taxonomy" id="418495"/>
    <lineage>
        <taxon>Bacteria</taxon>
        <taxon>Bacillati</taxon>
        <taxon>Actinomycetota</taxon>
        <taxon>Actinomycetes</taxon>
        <taxon>Pseudonocardiales</taxon>
        <taxon>Pseudonocardiaceae</taxon>
        <taxon>Saccharopolyspora</taxon>
    </lineage>
</organism>
<gene>
    <name evidence="6" type="ORF">SAMN05216215_109411</name>
</gene>
<dbReference type="Proteomes" id="UP000199529">
    <property type="component" value="Unassembled WGS sequence"/>
</dbReference>
<evidence type="ECO:0000256" key="1">
    <source>
        <dbReference type="ARBA" id="ARBA00023015"/>
    </source>
</evidence>
<keyword evidence="1" id="KW-0805">Transcription regulation</keyword>
<dbReference type="AlphaFoldDB" id="A0A1H3TX42"/>
<sequence length="311" mass="32206">MQFQPPAPPGAHTARNTFLEPGDAKRTAPLNANPRTGAGQPIGPIWHEPAAGGSRNSLRRAGKPCSGEQRDAAAQSDSHCSTEVPVMKAQSAGRLSLVGGSGPATGRARMDALLASATGEVLIMAVGAQSWPIGALRRSGANLRHGVRYRVLAPDVVRLSGALTGLALAGAEVRTDAEVPMEAVVVDGTSAVLPADRSNAGTAAGAAFFQLPSVVTATVGLFERIWRSAVPLTPADLPESGDVSVLTSRERDLLTLLCSGSTDESAAARLGISVRTVRRMVADIMHRLGARSRFQAGVKAADRGWLMDKAG</sequence>
<dbReference type="SMART" id="SM00421">
    <property type="entry name" value="HTH_LUXR"/>
    <property type="match status" value="1"/>
</dbReference>
<dbReference type="Pfam" id="PF00196">
    <property type="entry name" value="GerE"/>
    <property type="match status" value="1"/>
</dbReference>
<protein>
    <submittedName>
        <fullName evidence="6">Regulatory protein, luxR family</fullName>
    </submittedName>
</protein>
<dbReference type="EMBL" id="FNOK01000094">
    <property type="protein sequence ID" value="SDZ54255.1"/>
    <property type="molecule type" value="Genomic_DNA"/>
</dbReference>
<dbReference type="Gene3D" id="1.10.10.10">
    <property type="entry name" value="Winged helix-like DNA-binding domain superfamily/Winged helix DNA-binding domain"/>
    <property type="match status" value="1"/>
</dbReference>
<dbReference type="STRING" id="418495.SAMN05216215_109411"/>
<evidence type="ECO:0000256" key="3">
    <source>
        <dbReference type="ARBA" id="ARBA00023163"/>
    </source>
</evidence>
<evidence type="ECO:0000259" key="5">
    <source>
        <dbReference type="PROSITE" id="PS50043"/>
    </source>
</evidence>
<feature type="domain" description="HTH luxR-type" evidence="5">
    <location>
        <begin position="239"/>
        <end position="304"/>
    </location>
</feature>
<accession>A0A1H3TX42</accession>
<dbReference type="SUPFAM" id="SSF46894">
    <property type="entry name" value="C-terminal effector domain of the bipartite response regulators"/>
    <property type="match status" value="1"/>
</dbReference>
<keyword evidence="3" id="KW-0804">Transcription</keyword>
<dbReference type="PANTHER" id="PTHR44688:SF16">
    <property type="entry name" value="DNA-BINDING TRANSCRIPTIONAL ACTIVATOR DEVR_DOSR"/>
    <property type="match status" value="1"/>
</dbReference>
<dbReference type="InterPro" id="IPR016032">
    <property type="entry name" value="Sig_transdc_resp-reg_C-effctor"/>
</dbReference>
<evidence type="ECO:0000313" key="7">
    <source>
        <dbReference type="Proteomes" id="UP000199529"/>
    </source>
</evidence>
<evidence type="ECO:0000256" key="2">
    <source>
        <dbReference type="ARBA" id="ARBA00023125"/>
    </source>
</evidence>
<feature type="region of interest" description="Disordered" evidence="4">
    <location>
        <begin position="1"/>
        <end position="83"/>
    </location>
</feature>